<dbReference type="RefSeq" id="XP_033683395.1">
    <property type="nucleotide sequence ID" value="XM_033826891.1"/>
</dbReference>
<dbReference type="Proteomes" id="UP000800094">
    <property type="component" value="Unassembled WGS sequence"/>
</dbReference>
<evidence type="ECO:0000313" key="3">
    <source>
        <dbReference type="Proteomes" id="UP000800094"/>
    </source>
</evidence>
<proteinExistence type="predicted"/>
<sequence>MPNAQPTSSDSAHSVRTASDTGEQPGNRTPIGDSQPASSYHSGNPPTTSDHSTKGNNASSTPVDGHSADRPPDSISRSAASTSSTEQLLSPRVVTVINGSKDFPMYAVPSRSSSMEVLLSDSDWDDDGTH</sequence>
<organism evidence="2 3">
    <name type="scientific">Trematosphaeria pertusa</name>
    <dbReference type="NCBI Taxonomy" id="390896"/>
    <lineage>
        <taxon>Eukaryota</taxon>
        <taxon>Fungi</taxon>
        <taxon>Dikarya</taxon>
        <taxon>Ascomycota</taxon>
        <taxon>Pezizomycotina</taxon>
        <taxon>Dothideomycetes</taxon>
        <taxon>Pleosporomycetidae</taxon>
        <taxon>Pleosporales</taxon>
        <taxon>Massarineae</taxon>
        <taxon>Trematosphaeriaceae</taxon>
        <taxon>Trematosphaeria</taxon>
    </lineage>
</organism>
<gene>
    <name evidence="2" type="ORF">BU26DRAFT_506105</name>
</gene>
<feature type="region of interest" description="Disordered" evidence="1">
    <location>
        <begin position="1"/>
        <end position="93"/>
    </location>
</feature>
<dbReference type="GeneID" id="54580221"/>
<evidence type="ECO:0000256" key="1">
    <source>
        <dbReference type="SAM" id="MobiDB-lite"/>
    </source>
</evidence>
<protein>
    <submittedName>
        <fullName evidence="2">Uncharacterized protein</fullName>
    </submittedName>
</protein>
<evidence type="ECO:0000313" key="2">
    <source>
        <dbReference type="EMBL" id="KAF2248391.1"/>
    </source>
</evidence>
<dbReference type="AlphaFoldDB" id="A0A6A6IDB9"/>
<feature type="region of interest" description="Disordered" evidence="1">
    <location>
        <begin position="106"/>
        <end position="130"/>
    </location>
</feature>
<feature type="compositionally biased region" description="Low complexity" evidence="1">
    <location>
        <begin position="74"/>
        <end position="85"/>
    </location>
</feature>
<accession>A0A6A6IDB9</accession>
<keyword evidence="3" id="KW-1185">Reference proteome</keyword>
<feature type="compositionally biased region" description="Polar residues" evidence="1">
    <location>
        <begin position="1"/>
        <end position="27"/>
    </location>
</feature>
<reference evidence="2" key="1">
    <citation type="journal article" date="2020" name="Stud. Mycol.">
        <title>101 Dothideomycetes genomes: a test case for predicting lifestyles and emergence of pathogens.</title>
        <authorList>
            <person name="Haridas S."/>
            <person name="Albert R."/>
            <person name="Binder M."/>
            <person name="Bloem J."/>
            <person name="Labutti K."/>
            <person name="Salamov A."/>
            <person name="Andreopoulos B."/>
            <person name="Baker S."/>
            <person name="Barry K."/>
            <person name="Bills G."/>
            <person name="Bluhm B."/>
            <person name="Cannon C."/>
            <person name="Castanera R."/>
            <person name="Culley D."/>
            <person name="Daum C."/>
            <person name="Ezra D."/>
            <person name="Gonzalez J."/>
            <person name="Henrissat B."/>
            <person name="Kuo A."/>
            <person name="Liang C."/>
            <person name="Lipzen A."/>
            <person name="Lutzoni F."/>
            <person name="Magnuson J."/>
            <person name="Mondo S."/>
            <person name="Nolan M."/>
            <person name="Ohm R."/>
            <person name="Pangilinan J."/>
            <person name="Park H.-J."/>
            <person name="Ramirez L."/>
            <person name="Alfaro M."/>
            <person name="Sun H."/>
            <person name="Tritt A."/>
            <person name="Yoshinaga Y."/>
            <person name="Zwiers L.-H."/>
            <person name="Turgeon B."/>
            <person name="Goodwin S."/>
            <person name="Spatafora J."/>
            <person name="Crous P."/>
            <person name="Grigoriev I."/>
        </authorList>
    </citation>
    <scope>NUCLEOTIDE SEQUENCE</scope>
    <source>
        <strain evidence="2">CBS 122368</strain>
    </source>
</reference>
<name>A0A6A6IDB9_9PLEO</name>
<dbReference type="EMBL" id="ML987196">
    <property type="protein sequence ID" value="KAF2248391.1"/>
    <property type="molecule type" value="Genomic_DNA"/>
</dbReference>
<feature type="compositionally biased region" description="Polar residues" evidence="1">
    <location>
        <begin position="35"/>
        <end position="62"/>
    </location>
</feature>